<evidence type="ECO:0000259" key="6">
    <source>
        <dbReference type="Pfam" id="PF00135"/>
    </source>
</evidence>
<reference evidence="7 8" key="1">
    <citation type="journal article" date="2022" name="Allergy">
        <title>Genome assembly and annotation of Periplaneta americana reveal a comprehensive cockroach allergen profile.</title>
        <authorList>
            <person name="Wang L."/>
            <person name="Xiong Q."/>
            <person name="Saelim N."/>
            <person name="Wang L."/>
            <person name="Nong W."/>
            <person name="Wan A.T."/>
            <person name="Shi M."/>
            <person name="Liu X."/>
            <person name="Cao Q."/>
            <person name="Hui J.H.L."/>
            <person name="Sookrung N."/>
            <person name="Leung T.F."/>
            <person name="Tungtrongchitr A."/>
            <person name="Tsui S.K.W."/>
        </authorList>
    </citation>
    <scope>NUCLEOTIDE SEQUENCE [LARGE SCALE GENOMIC DNA]</scope>
    <source>
        <strain evidence="7">PWHHKU_190912</strain>
    </source>
</reference>
<evidence type="ECO:0000256" key="4">
    <source>
        <dbReference type="ARBA" id="ARBA00023180"/>
    </source>
</evidence>
<dbReference type="PROSITE" id="PS00122">
    <property type="entry name" value="CARBOXYLESTERASE_B_1"/>
    <property type="match status" value="1"/>
</dbReference>
<dbReference type="EC" id="3.1.1.-" evidence="5"/>
<name>A0ABQ8TKD7_PERAM</name>
<accession>A0ABQ8TKD7</accession>
<dbReference type="InterPro" id="IPR002018">
    <property type="entry name" value="CarbesteraseB"/>
</dbReference>
<evidence type="ECO:0000256" key="2">
    <source>
        <dbReference type="ARBA" id="ARBA00022487"/>
    </source>
</evidence>
<dbReference type="PROSITE" id="PS00941">
    <property type="entry name" value="CARBOXYLESTERASE_B_2"/>
    <property type="match status" value="1"/>
</dbReference>
<comment type="similarity">
    <text evidence="1 5">Belongs to the type-B carboxylesterase/lipase family.</text>
</comment>
<dbReference type="InterPro" id="IPR019819">
    <property type="entry name" value="Carboxylesterase_B_CS"/>
</dbReference>
<organism evidence="7 8">
    <name type="scientific">Periplaneta americana</name>
    <name type="common">American cockroach</name>
    <name type="synonym">Blatta americana</name>
    <dbReference type="NCBI Taxonomy" id="6978"/>
    <lineage>
        <taxon>Eukaryota</taxon>
        <taxon>Metazoa</taxon>
        <taxon>Ecdysozoa</taxon>
        <taxon>Arthropoda</taxon>
        <taxon>Hexapoda</taxon>
        <taxon>Insecta</taxon>
        <taxon>Pterygota</taxon>
        <taxon>Neoptera</taxon>
        <taxon>Polyneoptera</taxon>
        <taxon>Dictyoptera</taxon>
        <taxon>Blattodea</taxon>
        <taxon>Blattoidea</taxon>
        <taxon>Blattidae</taxon>
        <taxon>Blattinae</taxon>
        <taxon>Periplaneta</taxon>
    </lineage>
</organism>
<evidence type="ECO:0000256" key="5">
    <source>
        <dbReference type="RuleBase" id="RU361235"/>
    </source>
</evidence>
<dbReference type="Gene3D" id="3.40.50.1820">
    <property type="entry name" value="alpha/beta hydrolase"/>
    <property type="match status" value="1"/>
</dbReference>
<evidence type="ECO:0000256" key="1">
    <source>
        <dbReference type="ARBA" id="ARBA00005964"/>
    </source>
</evidence>
<keyword evidence="3 5" id="KW-0378">Hydrolase</keyword>
<evidence type="ECO:0000256" key="3">
    <source>
        <dbReference type="ARBA" id="ARBA00022801"/>
    </source>
</evidence>
<dbReference type="Proteomes" id="UP001148838">
    <property type="component" value="Unassembled WGS sequence"/>
</dbReference>
<gene>
    <name evidence="7" type="ORF">ANN_09013</name>
</gene>
<keyword evidence="4" id="KW-0325">Glycoprotein</keyword>
<comment type="caution">
    <text evidence="7">The sequence shown here is derived from an EMBL/GenBank/DDBJ whole genome shotgun (WGS) entry which is preliminary data.</text>
</comment>
<dbReference type="PANTHER" id="PTHR43142:SF1">
    <property type="entry name" value="CARBOXYLIC ESTER HYDROLASE"/>
    <property type="match status" value="1"/>
</dbReference>
<dbReference type="PANTHER" id="PTHR43142">
    <property type="entry name" value="CARBOXYLIC ESTER HYDROLASE"/>
    <property type="match status" value="1"/>
</dbReference>
<protein>
    <recommendedName>
        <fullName evidence="5">Carboxylic ester hydrolase</fullName>
        <ecNumber evidence="5">3.1.1.-</ecNumber>
    </recommendedName>
</protein>
<sequence>MTFYGFMGIPYAKPPLGDLRYKAPLPADPWDGVKDCVTEGSVCPQETFNGSYFGDEDCLFLNVYTPKIAPHGKTHLKPVMVWIHGGFFIIGSGNRDESGPDYLIDEGVVLVTINYRLGILGFLNLKTEEAPGNAGLKDQILALKWVQENIAQFGGDPNRVTIFGQSSGAVCVHLLTLSPLAKGLFHNAISQSGTALVPWGFQTEDDRAAAMTILTTRLLIFDFKLEVLFSGGLLKIMKEMDPKKTVQFASLFGNLQVPISSIFNGTTDITISIGPTVDTDSPAGEVSIPKMPIDIIKSGEFSYVPYIMGMNSAEGLLVTGALTLFAEGIKFFIDPVQIMKALEGAIRVIVFVFLSVYTDRIVPPSVVEEVTDRYYGSSSSIFNRPANLTAEDVNVITDLYFTNGISCAASLHAIYSPAPVYAYELSYETRHSFTKEELQSELLPGVPHGEDLIYLFPNEEEKILEPNSTDMLTSKRILKYWTNFATTGSPTPTKDPLLQNITWQPVTKSASPYLDINVNLTIKHDLNNGSLKFWKKLFETNSKVFHGESPCTMQ</sequence>
<dbReference type="Pfam" id="PF00135">
    <property type="entry name" value="COesterase"/>
    <property type="match status" value="1"/>
</dbReference>
<evidence type="ECO:0000313" key="7">
    <source>
        <dbReference type="EMBL" id="KAJ4447025.1"/>
    </source>
</evidence>
<dbReference type="InterPro" id="IPR029058">
    <property type="entry name" value="AB_hydrolase_fold"/>
</dbReference>
<evidence type="ECO:0000313" key="8">
    <source>
        <dbReference type="Proteomes" id="UP001148838"/>
    </source>
</evidence>
<dbReference type="SUPFAM" id="SSF53474">
    <property type="entry name" value="alpha/beta-Hydrolases"/>
    <property type="match status" value="1"/>
</dbReference>
<dbReference type="InterPro" id="IPR019826">
    <property type="entry name" value="Carboxylesterase_B_AS"/>
</dbReference>
<proteinExistence type="inferred from homology"/>
<keyword evidence="8" id="KW-1185">Reference proteome</keyword>
<keyword evidence="2" id="KW-0719">Serine esterase</keyword>
<feature type="domain" description="Carboxylesterase type B" evidence="6">
    <location>
        <begin position="3"/>
        <end position="534"/>
    </location>
</feature>
<dbReference type="EMBL" id="JAJSOF020000005">
    <property type="protein sequence ID" value="KAJ4447025.1"/>
    <property type="molecule type" value="Genomic_DNA"/>
</dbReference>